<keyword evidence="6" id="KW-1185">Reference proteome</keyword>
<dbReference type="SMART" id="SM00255">
    <property type="entry name" value="TIR"/>
    <property type="match status" value="1"/>
</dbReference>
<dbReference type="GO" id="GO:0007165">
    <property type="term" value="P:signal transduction"/>
    <property type="evidence" value="ECO:0007669"/>
    <property type="project" value="InterPro"/>
</dbReference>
<keyword evidence="3" id="KW-0812">Transmembrane</keyword>
<dbReference type="InterPro" id="IPR000157">
    <property type="entry name" value="TIR_dom"/>
</dbReference>
<feature type="region of interest" description="Disordered" evidence="2">
    <location>
        <begin position="1"/>
        <end position="25"/>
    </location>
</feature>
<dbReference type="AlphaFoldDB" id="A0A6D2HP02"/>
<reference evidence="5" key="1">
    <citation type="submission" date="2020-01" db="EMBL/GenBank/DDBJ databases">
        <authorList>
            <person name="Mishra B."/>
        </authorList>
    </citation>
    <scope>NUCLEOTIDE SEQUENCE [LARGE SCALE GENOMIC DNA]</scope>
</reference>
<keyword evidence="1" id="KW-0520">NAD</keyword>
<feature type="compositionally biased region" description="Polar residues" evidence="2">
    <location>
        <begin position="1"/>
        <end position="16"/>
    </location>
</feature>
<keyword evidence="3" id="KW-0472">Membrane</keyword>
<evidence type="ECO:0000256" key="2">
    <source>
        <dbReference type="SAM" id="MobiDB-lite"/>
    </source>
</evidence>
<feature type="region of interest" description="Disordered" evidence="2">
    <location>
        <begin position="264"/>
        <end position="287"/>
    </location>
</feature>
<accession>A0A6D2HP02</accession>
<organism evidence="5 6">
    <name type="scientific">Microthlaspi erraticum</name>
    <dbReference type="NCBI Taxonomy" id="1685480"/>
    <lineage>
        <taxon>Eukaryota</taxon>
        <taxon>Viridiplantae</taxon>
        <taxon>Streptophyta</taxon>
        <taxon>Embryophyta</taxon>
        <taxon>Tracheophyta</taxon>
        <taxon>Spermatophyta</taxon>
        <taxon>Magnoliopsida</taxon>
        <taxon>eudicotyledons</taxon>
        <taxon>Gunneridae</taxon>
        <taxon>Pentapetalae</taxon>
        <taxon>rosids</taxon>
        <taxon>malvids</taxon>
        <taxon>Brassicales</taxon>
        <taxon>Brassicaceae</taxon>
        <taxon>Coluteocarpeae</taxon>
        <taxon>Microthlaspi</taxon>
    </lineage>
</organism>
<feature type="transmembrane region" description="Helical" evidence="3">
    <location>
        <begin position="238"/>
        <end position="257"/>
    </location>
</feature>
<dbReference type="Pfam" id="PF01582">
    <property type="entry name" value="TIR"/>
    <property type="match status" value="1"/>
</dbReference>
<feature type="transmembrane region" description="Helical" evidence="3">
    <location>
        <begin position="212"/>
        <end position="232"/>
    </location>
</feature>
<evidence type="ECO:0000259" key="4">
    <source>
        <dbReference type="PROSITE" id="PS50104"/>
    </source>
</evidence>
<protein>
    <recommendedName>
        <fullName evidence="4">TIR domain-containing protein</fullName>
    </recommendedName>
</protein>
<dbReference type="InterPro" id="IPR035897">
    <property type="entry name" value="Toll_tir_struct_dom_sf"/>
</dbReference>
<feature type="domain" description="TIR" evidence="4">
    <location>
        <begin position="25"/>
        <end position="192"/>
    </location>
</feature>
<proteinExistence type="predicted"/>
<evidence type="ECO:0000256" key="3">
    <source>
        <dbReference type="SAM" id="Phobius"/>
    </source>
</evidence>
<dbReference type="Gene3D" id="3.40.50.10140">
    <property type="entry name" value="Toll/interleukin-1 receptor homology (TIR) domain"/>
    <property type="match status" value="1"/>
</dbReference>
<dbReference type="PANTHER" id="PTHR32009:SF109">
    <property type="entry name" value="TOLL-INTERLEUKIN-RESISTANCE (TIR) DOMAIN FAMILY PROTEIN"/>
    <property type="match status" value="1"/>
</dbReference>
<evidence type="ECO:0000313" key="6">
    <source>
        <dbReference type="Proteomes" id="UP000467841"/>
    </source>
</evidence>
<comment type="caution">
    <text evidence="5">The sequence shown here is derived from an EMBL/GenBank/DDBJ whole genome shotgun (WGS) entry which is preliminary data.</text>
</comment>
<dbReference type="PANTHER" id="PTHR32009">
    <property type="entry name" value="TMV RESISTANCE PROTEIN N-LIKE"/>
    <property type="match status" value="1"/>
</dbReference>
<keyword evidence="3" id="KW-1133">Transmembrane helix</keyword>
<dbReference type="EMBL" id="CACVBM020000122">
    <property type="protein sequence ID" value="CAA7014798.1"/>
    <property type="molecule type" value="Genomic_DNA"/>
</dbReference>
<name>A0A6D2HP02_9BRAS</name>
<dbReference type="PROSITE" id="PS50104">
    <property type="entry name" value="TIR"/>
    <property type="match status" value="1"/>
</dbReference>
<dbReference type="SUPFAM" id="SSF52200">
    <property type="entry name" value="Toll/Interleukin receptor TIR domain"/>
    <property type="match status" value="1"/>
</dbReference>
<dbReference type="OrthoDB" id="1085710at2759"/>
<evidence type="ECO:0000256" key="1">
    <source>
        <dbReference type="ARBA" id="ARBA00023027"/>
    </source>
</evidence>
<dbReference type="Proteomes" id="UP000467841">
    <property type="component" value="Unassembled WGS sequence"/>
</dbReference>
<evidence type="ECO:0000313" key="5">
    <source>
        <dbReference type="EMBL" id="CAA7014798.1"/>
    </source>
</evidence>
<dbReference type="FunFam" id="3.40.50.10140:FF:000007">
    <property type="entry name" value="Disease resistance protein (TIR-NBS-LRR class)"/>
    <property type="match status" value="1"/>
</dbReference>
<sequence length="287" mass="32209">MAASSSHGEPSRSNPEPSKGPRPVRRPQVFVSFRGVDVRETLVKYLLGAFKYQGVNVFIDANERAGMKLQNLFKRIEQSKLAVVIFSKRYADSDWCMEELAKIDELEKQGKLRVIPVFYYVTPSDVKNIQGEFGEGFGRLKKEFADKEPEKVLRWEASLKPIAEIKGLCAYYNGKIGPPLDRQIVNAVQVWLNEMPGGKVKPRETKTTTGEVVFWAFLAAVLCRLVVSPLFFNDANFFKTRVWLFGFPTAVAIYFCIMNARHKKNPPPSPKPTPSITGPASAPPPPS</sequence>
<gene>
    <name evidence="5" type="ORF">MERR_LOCUS2033</name>
</gene>